<feature type="transmembrane region" description="Helical" evidence="5">
    <location>
        <begin position="168"/>
        <end position="192"/>
    </location>
</feature>
<sequence>MFNPWFYSLISVFIVSLISLIGVFSLSIKLKKLKKILLFLVSFAAGALLGGAFIHLLPEIAEKKGLDLTDSLAILAGILAFFVLEKIIYWRHCHIPSSKDHPHSFGMMNLIGDGLHNFTDGMIISAAFMTNVSLGMATTMAVIFHEIPQEIGDFSVLIYSGYSKSKALLFNFISALFAVFGALITLIIGSQFHQLIDFLIPLTAGGFIYIATADLIPELKKEQKFNKSILQLISLLAGILVMILIKK</sequence>
<keyword evidence="4 5" id="KW-0472">Membrane</keyword>
<dbReference type="EMBL" id="BARS01005565">
    <property type="protein sequence ID" value="GAF75371.1"/>
    <property type="molecule type" value="Genomic_DNA"/>
</dbReference>
<keyword evidence="2 5" id="KW-0812">Transmembrane</keyword>
<comment type="subcellular location">
    <subcellularLocation>
        <location evidence="1">Membrane</location>
        <topology evidence="1">Multi-pass membrane protein</topology>
    </subcellularLocation>
</comment>
<comment type="caution">
    <text evidence="6">The sequence shown here is derived from an EMBL/GenBank/DDBJ whole genome shotgun (WGS) entry which is preliminary data.</text>
</comment>
<organism evidence="6">
    <name type="scientific">marine sediment metagenome</name>
    <dbReference type="NCBI Taxonomy" id="412755"/>
    <lineage>
        <taxon>unclassified sequences</taxon>
        <taxon>metagenomes</taxon>
        <taxon>ecological metagenomes</taxon>
    </lineage>
</organism>
<gene>
    <name evidence="6" type="ORF">S01H1_10924</name>
</gene>
<accession>X0SJT7</accession>
<proteinExistence type="predicted"/>
<evidence type="ECO:0000256" key="1">
    <source>
        <dbReference type="ARBA" id="ARBA00004141"/>
    </source>
</evidence>
<feature type="transmembrane region" description="Helical" evidence="5">
    <location>
        <begin position="228"/>
        <end position="245"/>
    </location>
</feature>
<evidence type="ECO:0000256" key="3">
    <source>
        <dbReference type="ARBA" id="ARBA00022989"/>
    </source>
</evidence>
<feature type="transmembrane region" description="Helical" evidence="5">
    <location>
        <begin position="36"/>
        <end position="57"/>
    </location>
</feature>
<dbReference type="GO" id="GO:0016020">
    <property type="term" value="C:membrane"/>
    <property type="evidence" value="ECO:0007669"/>
    <property type="project" value="UniProtKB-SubCell"/>
</dbReference>
<dbReference type="GO" id="GO:0046873">
    <property type="term" value="F:metal ion transmembrane transporter activity"/>
    <property type="evidence" value="ECO:0007669"/>
    <property type="project" value="InterPro"/>
</dbReference>
<protein>
    <recommendedName>
        <fullName evidence="7">ZIP family metal transporter</fullName>
    </recommendedName>
</protein>
<feature type="transmembrane region" description="Helical" evidence="5">
    <location>
        <begin position="198"/>
        <end position="216"/>
    </location>
</feature>
<dbReference type="PANTHER" id="PTHR16950">
    <property type="entry name" value="ZINC TRANSPORTER SLC39A7 HISTIDINE-RICH MEMBRANE PROTEIN KE4"/>
    <property type="match status" value="1"/>
</dbReference>
<evidence type="ECO:0000256" key="2">
    <source>
        <dbReference type="ARBA" id="ARBA00022692"/>
    </source>
</evidence>
<dbReference type="Pfam" id="PF02535">
    <property type="entry name" value="Zip"/>
    <property type="match status" value="2"/>
</dbReference>
<dbReference type="AlphaFoldDB" id="X0SJT7"/>
<evidence type="ECO:0000256" key="5">
    <source>
        <dbReference type="SAM" id="Phobius"/>
    </source>
</evidence>
<evidence type="ECO:0008006" key="7">
    <source>
        <dbReference type="Google" id="ProtNLM"/>
    </source>
</evidence>
<reference evidence="6" key="1">
    <citation type="journal article" date="2014" name="Front. Microbiol.">
        <title>High frequency of phylogenetically diverse reductive dehalogenase-homologous genes in deep subseafloor sedimentary metagenomes.</title>
        <authorList>
            <person name="Kawai M."/>
            <person name="Futagami T."/>
            <person name="Toyoda A."/>
            <person name="Takaki Y."/>
            <person name="Nishi S."/>
            <person name="Hori S."/>
            <person name="Arai W."/>
            <person name="Tsubouchi T."/>
            <person name="Morono Y."/>
            <person name="Uchiyama I."/>
            <person name="Ito T."/>
            <person name="Fujiyama A."/>
            <person name="Inagaki F."/>
            <person name="Takami H."/>
        </authorList>
    </citation>
    <scope>NUCLEOTIDE SEQUENCE</scope>
    <source>
        <strain evidence="6">Expedition CK06-06</strain>
    </source>
</reference>
<dbReference type="PANTHER" id="PTHR16950:SF16">
    <property type="entry name" value="ZINC TRANSPORTER ZIP13"/>
    <property type="match status" value="1"/>
</dbReference>
<dbReference type="InterPro" id="IPR003689">
    <property type="entry name" value="ZIP"/>
</dbReference>
<name>X0SJT7_9ZZZZ</name>
<evidence type="ECO:0000313" key="6">
    <source>
        <dbReference type="EMBL" id="GAF75371.1"/>
    </source>
</evidence>
<feature type="transmembrane region" description="Helical" evidence="5">
    <location>
        <begin position="72"/>
        <end position="89"/>
    </location>
</feature>
<keyword evidence="3 5" id="KW-1133">Transmembrane helix</keyword>
<evidence type="ECO:0000256" key="4">
    <source>
        <dbReference type="ARBA" id="ARBA00023136"/>
    </source>
</evidence>
<feature type="transmembrane region" description="Helical" evidence="5">
    <location>
        <begin position="6"/>
        <end position="24"/>
    </location>
</feature>